<evidence type="ECO:0000313" key="2">
    <source>
        <dbReference type="Proteomes" id="UP000006732"/>
    </source>
</evidence>
<dbReference type="EMBL" id="CP000482">
    <property type="protein sequence ID" value="ABK99354.1"/>
    <property type="molecule type" value="Genomic_DNA"/>
</dbReference>
<keyword evidence="2" id="KW-1185">Reference proteome</keyword>
<accession>A1APT4</accession>
<dbReference type="STRING" id="338966.Ppro_1742"/>
<dbReference type="KEGG" id="ppd:Ppro_1742"/>
<protein>
    <submittedName>
        <fullName evidence="1">Uncharacterized protein</fullName>
    </submittedName>
</protein>
<dbReference type="AlphaFoldDB" id="A1APT4"/>
<dbReference type="Proteomes" id="UP000006732">
    <property type="component" value="Chromosome"/>
</dbReference>
<proteinExistence type="predicted"/>
<dbReference type="HOGENOM" id="CLU_2438173_0_0_7"/>
<gene>
    <name evidence="1" type="ordered locus">Ppro_1742</name>
</gene>
<reference evidence="1 2" key="1">
    <citation type="submission" date="2006-10" db="EMBL/GenBank/DDBJ databases">
        <title>Complete sequence of chromosome of Pelobacter propionicus DSM 2379.</title>
        <authorList>
            <consortium name="US DOE Joint Genome Institute"/>
            <person name="Copeland A."/>
            <person name="Lucas S."/>
            <person name="Lapidus A."/>
            <person name="Barry K."/>
            <person name="Detter J.C."/>
            <person name="Glavina del Rio T."/>
            <person name="Hammon N."/>
            <person name="Israni S."/>
            <person name="Dalin E."/>
            <person name="Tice H."/>
            <person name="Pitluck S."/>
            <person name="Saunders E."/>
            <person name="Brettin T."/>
            <person name="Bruce D."/>
            <person name="Han C."/>
            <person name="Tapia R."/>
            <person name="Schmutz J."/>
            <person name="Larimer F."/>
            <person name="Land M."/>
            <person name="Hauser L."/>
            <person name="Kyrpides N."/>
            <person name="Kim E."/>
            <person name="Lovley D."/>
            <person name="Richardson P."/>
        </authorList>
    </citation>
    <scope>NUCLEOTIDE SEQUENCE [LARGE SCALE GENOMIC DNA]</scope>
    <source>
        <strain evidence="2">DSM 2379 / NBRC 103807 / OttBd1</strain>
    </source>
</reference>
<evidence type="ECO:0000313" key="1">
    <source>
        <dbReference type="EMBL" id="ABK99354.1"/>
    </source>
</evidence>
<sequence>MRRHGCRTCYTLPFCFPRSPPSTPATAPLFLAVRTPAQPLFHTPLEQGTVSPWCFFRVQAMGRECAPRDVRPGQCFALSRFLIPRRSFGN</sequence>
<organism evidence="1 2">
    <name type="scientific">Pelobacter propionicus (strain DSM 2379 / NBRC 103807 / OttBd1)</name>
    <dbReference type="NCBI Taxonomy" id="338966"/>
    <lineage>
        <taxon>Bacteria</taxon>
        <taxon>Pseudomonadati</taxon>
        <taxon>Thermodesulfobacteriota</taxon>
        <taxon>Desulfuromonadia</taxon>
        <taxon>Desulfuromonadales</taxon>
        <taxon>Desulfuromonadaceae</taxon>
        <taxon>Pelobacter</taxon>
    </lineage>
</organism>
<name>A1APT4_PELPD</name>